<proteinExistence type="predicted"/>
<dbReference type="Proteomes" id="UP000676325">
    <property type="component" value="Unassembled WGS sequence"/>
</dbReference>
<dbReference type="Pfam" id="PF00083">
    <property type="entry name" value="Sugar_tr"/>
    <property type="match status" value="1"/>
</dbReference>
<evidence type="ECO:0000256" key="1">
    <source>
        <dbReference type="ARBA" id="ARBA00004651"/>
    </source>
</evidence>
<feature type="non-terminal residue" evidence="8">
    <location>
        <position position="121"/>
    </location>
</feature>
<evidence type="ECO:0000256" key="4">
    <source>
        <dbReference type="ARBA" id="ARBA00022989"/>
    </source>
</evidence>
<comment type="caution">
    <text evidence="8">The sequence shown here is derived from an EMBL/GenBank/DDBJ whole genome shotgun (WGS) entry which is preliminary data.</text>
</comment>
<dbReference type="InterPro" id="IPR036259">
    <property type="entry name" value="MFS_trans_sf"/>
</dbReference>
<feature type="transmembrane region" description="Helical" evidence="6">
    <location>
        <begin position="30"/>
        <end position="52"/>
    </location>
</feature>
<dbReference type="Gene3D" id="1.20.1250.20">
    <property type="entry name" value="MFS general substrate transporter like domains"/>
    <property type="match status" value="1"/>
</dbReference>
<dbReference type="GO" id="GO:0005886">
    <property type="term" value="C:plasma membrane"/>
    <property type="evidence" value="ECO:0007669"/>
    <property type="project" value="UniProtKB-SubCell"/>
</dbReference>
<dbReference type="InterPro" id="IPR005828">
    <property type="entry name" value="MFS_sugar_transport-like"/>
</dbReference>
<organism evidence="8 9">
    <name type="scientific">Actinospica acidithermotolerans</name>
    <dbReference type="NCBI Taxonomy" id="2828514"/>
    <lineage>
        <taxon>Bacteria</taxon>
        <taxon>Bacillati</taxon>
        <taxon>Actinomycetota</taxon>
        <taxon>Actinomycetes</taxon>
        <taxon>Catenulisporales</taxon>
        <taxon>Actinospicaceae</taxon>
        <taxon>Actinospica</taxon>
    </lineage>
</organism>
<protein>
    <submittedName>
        <fullName evidence="8">MFS transporter</fullName>
    </submittedName>
</protein>
<name>A0A941EPJ4_9ACTN</name>
<dbReference type="SUPFAM" id="SSF103473">
    <property type="entry name" value="MFS general substrate transporter"/>
    <property type="match status" value="1"/>
</dbReference>
<evidence type="ECO:0000313" key="9">
    <source>
        <dbReference type="Proteomes" id="UP000676325"/>
    </source>
</evidence>
<dbReference type="PROSITE" id="PS50850">
    <property type="entry name" value="MFS"/>
    <property type="match status" value="1"/>
</dbReference>
<feature type="transmembrane region" description="Helical" evidence="6">
    <location>
        <begin position="103"/>
        <end position="120"/>
    </location>
</feature>
<keyword evidence="4 6" id="KW-1133">Transmembrane helix</keyword>
<dbReference type="AlphaFoldDB" id="A0A941EPJ4"/>
<dbReference type="RefSeq" id="WP_212522517.1">
    <property type="nucleotide sequence ID" value="NZ_JAGSOH010000237.1"/>
</dbReference>
<dbReference type="GO" id="GO:0022857">
    <property type="term" value="F:transmembrane transporter activity"/>
    <property type="evidence" value="ECO:0007669"/>
    <property type="project" value="InterPro"/>
</dbReference>
<feature type="domain" description="Major facilitator superfamily (MFS) profile" evidence="7">
    <location>
        <begin position="34"/>
        <end position="121"/>
    </location>
</feature>
<evidence type="ECO:0000256" key="3">
    <source>
        <dbReference type="ARBA" id="ARBA00022692"/>
    </source>
</evidence>
<dbReference type="EMBL" id="JAGSOH010000237">
    <property type="protein sequence ID" value="MBR7831409.1"/>
    <property type="molecule type" value="Genomic_DNA"/>
</dbReference>
<keyword evidence="9" id="KW-1185">Reference proteome</keyword>
<sequence length="121" mass="12874">MATLSRQSTFGGGIRSLVPARIDRLSWSRFHTMMVVALGVAWILDGLEVSIASNVSPYLTDPAALNMGAGSVAFSVGTIYLLGEVFGALFFGNLSDRWGRRNLFMVTLGVYLIGGGLSALT</sequence>
<evidence type="ECO:0000259" key="7">
    <source>
        <dbReference type="PROSITE" id="PS50850"/>
    </source>
</evidence>
<keyword evidence="3 6" id="KW-0812">Transmembrane</keyword>
<accession>A0A941EPJ4</accession>
<keyword evidence="5 6" id="KW-0472">Membrane</keyword>
<evidence type="ECO:0000256" key="6">
    <source>
        <dbReference type="SAM" id="Phobius"/>
    </source>
</evidence>
<keyword evidence="2" id="KW-0813">Transport</keyword>
<feature type="transmembrane region" description="Helical" evidence="6">
    <location>
        <begin position="72"/>
        <end position="91"/>
    </location>
</feature>
<dbReference type="InterPro" id="IPR020846">
    <property type="entry name" value="MFS_dom"/>
</dbReference>
<dbReference type="PANTHER" id="PTHR23511:SF5">
    <property type="entry name" value="MAJOR FACILITATOR-TYPE TRANSPORTER HXNZ-RELATED"/>
    <property type="match status" value="1"/>
</dbReference>
<gene>
    <name evidence="8" type="ORF">KDK95_34210</name>
</gene>
<evidence type="ECO:0000256" key="2">
    <source>
        <dbReference type="ARBA" id="ARBA00022448"/>
    </source>
</evidence>
<reference evidence="8" key="1">
    <citation type="submission" date="2021-04" db="EMBL/GenBank/DDBJ databases">
        <title>Genome based classification of Actinospica acidithermotolerans sp. nov., an actinobacterium isolated from an Indonesian hot spring.</title>
        <authorList>
            <person name="Kusuma A.B."/>
            <person name="Putra K.E."/>
            <person name="Nafisah S."/>
            <person name="Loh J."/>
            <person name="Nouioui I."/>
            <person name="Goodfellow M."/>
        </authorList>
    </citation>
    <scope>NUCLEOTIDE SEQUENCE</scope>
    <source>
        <strain evidence="8">MGRD01-02</strain>
    </source>
</reference>
<evidence type="ECO:0000313" key="8">
    <source>
        <dbReference type="EMBL" id="MBR7831409.1"/>
    </source>
</evidence>
<evidence type="ECO:0000256" key="5">
    <source>
        <dbReference type="ARBA" id="ARBA00023136"/>
    </source>
</evidence>
<comment type="subcellular location">
    <subcellularLocation>
        <location evidence="1">Cell membrane</location>
        <topology evidence="1">Multi-pass membrane protein</topology>
    </subcellularLocation>
</comment>
<dbReference type="PANTHER" id="PTHR23511">
    <property type="entry name" value="SYNAPTIC VESICLE GLYCOPROTEIN 2"/>
    <property type="match status" value="1"/>
</dbReference>